<dbReference type="Proteomes" id="UP000469559">
    <property type="component" value="Unassembled WGS sequence"/>
</dbReference>
<dbReference type="InterPro" id="IPR021838">
    <property type="entry name" value="DUF3431"/>
</dbReference>
<proteinExistence type="predicted"/>
<dbReference type="Pfam" id="PF11913">
    <property type="entry name" value="DUF3431"/>
    <property type="match status" value="1"/>
</dbReference>
<keyword evidence="3" id="KW-1185">Reference proteome</keyword>
<dbReference type="PANTHER" id="PTHR37490">
    <property type="entry name" value="EXPRESSED PROTEIN"/>
    <property type="match status" value="1"/>
</dbReference>
<dbReference type="AlphaFoldDB" id="A0A8T9B9P4"/>
<dbReference type="EMBL" id="QGMF01000396">
    <property type="protein sequence ID" value="TVY16216.1"/>
    <property type="molecule type" value="Genomic_DNA"/>
</dbReference>
<evidence type="ECO:0000313" key="3">
    <source>
        <dbReference type="Proteomes" id="UP000469559"/>
    </source>
</evidence>
<reference evidence="2 3" key="1">
    <citation type="submission" date="2018-05" db="EMBL/GenBank/DDBJ databases">
        <title>Whole genome sequencing for identification of molecular markers to develop diagnostic detection tools for the regulated plant pathogen Lachnellula willkommii.</title>
        <authorList>
            <person name="Giroux E."/>
            <person name="Bilodeau G."/>
        </authorList>
    </citation>
    <scope>NUCLEOTIDE SEQUENCE [LARGE SCALE GENOMIC DNA]</scope>
    <source>
        <strain evidence="2 3">CBS 203.66</strain>
    </source>
</reference>
<name>A0A8T9B9P4_9HELO</name>
<evidence type="ECO:0000313" key="2">
    <source>
        <dbReference type="EMBL" id="TVY16216.1"/>
    </source>
</evidence>
<sequence length="285" mass="33268">MFCFNQKRVGPKLWKPLLAIAIISTFWFVGNREYKRRKEWWGWEEYHGDTSQVGDKVIVMAKLEKENTDWVAQNLPDWQRAIYTVDNTEAALHTPLNKGKEAMAYLTYIIEFYTRLPRTIVFLHSHRDGWMHGWHTDAWRFDNVRSVKALQLHFVQGNGYVNLRCSWNPGCKPSHLYNAHVTPRVWKEIFVNSTSAPTQIGAACCAQFAVSRDQVLARPLDDYVHFRKWIFDTELSDEKSGRVMEFLWHYIFGKDAIDIHKVALIQRPVIAVYTDDATSCQELAA</sequence>
<keyword evidence="1" id="KW-0472">Membrane</keyword>
<organism evidence="2 3">
    <name type="scientific">Lachnellula arida</name>
    <dbReference type="NCBI Taxonomy" id="1316785"/>
    <lineage>
        <taxon>Eukaryota</taxon>
        <taxon>Fungi</taxon>
        <taxon>Dikarya</taxon>
        <taxon>Ascomycota</taxon>
        <taxon>Pezizomycotina</taxon>
        <taxon>Leotiomycetes</taxon>
        <taxon>Helotiales</taxon>
        <taxon>Lachnaceae</taxon>
        <taxon>Lachnellula</taxon>
    </lineage>
</organism>
<dbReference type="OrthoDB" id="426718at2759"/>
<gene>
    <name evidence="2" type="ORF">LARI1_G007060</name>
</gene>
<keyword evidence="1" id="KW-0812">Transmembrane</keyword>
<protein>
    <submittedName>
        <fullName evidence="2">Uncharacterized protein</fullName>
    </submittedName>
</protein>
<keyword evidence="1" id="KW-1133">Transmembrane helix</keyword>
<feature type="transmembrane region" description="Helical" evidence="1">
    <location>
        <begin position="13"/>
        <end position="30"/>
    </location>
</feature>
<dbReference type="PANTHER" id="PTHR37490:SF2">
    <property type="match status" value="1"/>
</dbReference>
<accession>A0A8T9B9P4</accession>
<comment type="caution">
    <text evidence="2">The sequence shown here is derived from an EMBL/GenBank/DDBJ whole genome shotgun (WGS) entry which is preliminary data.</text>
</comment>
<evidence type="ECO:0000256" key="1">
    <source>
        <dbReference type="SAM" id="Phobius"/>
    </source>
</evidence>